<protein>
    <submittedName>
        <fullName evidence="3">Uncharacterized protein</fullName>
    </submittedName>
</protein>
<reference evidence="3" key="1">
    <citation type="journal article" date="2021" name="IMA Fungus">
        <title>Genomic characterization of three marine fungi, including Emericellopsis atlantica sp. nov. with signatures of a generalist lifestyle and marine biomass degradation.</title>
        <authorList>
            <person name="Hagestad O.C."/>
            <person name="Hou L."/>
            <person name="Andersen J.H."/>
            <person name="Hansen E.H."/>
            <person name="Altermark B."/>
            <person name="Li C."/>
            <person name="Kuhnert E."/>
            <person name="Cox R.J."/>
            <person name="Crous P.W."/>
            <person name="Spatafora J.W."/>
            <person name="Lail K."/>
            <person name="Amirebrahimi M."/>
            <person name="Lipzen A."/>
            <person name="Pangilinan J."/>
            <person name="Andreopoulos W."/>
            <person name="Hayes R.D."/>
            <person name="Ng V."/>
            <person name="Grigoriev I.V."/>
            <person name="Jackson S.A."/>
            <person name="Sutton T.D.S."/>
            <person name="Dobson A.D.W."/>
            <person name="Rama T."/>
        </authorList>
    </citation>
    <scope>NUCLEOTIDE SEQUENCE</scope>
    <source>
        <strain evidence="3">TRa3180A</strain>
    </source>
</reference>
<keyword evidence="4" id="KW-1185">Reference proteome</keyword>
<evidence type="ECO:0000256" key="2">
    <source>
        <dbReference type="SAM" id="Phobius"/>
    </source>
</evidence>
<feature type="transmembrane region" description="Helical" evidence="2">
    <location>
        <begin position="195"/>
        <end position="218"/>
    </location>
</feature>
<accession>A0A9P7YY48</accession>
<feature type="region of interest" description="Disordered" evidence="1">
    <location>
        <begin position="100"/>
        <end position="187"/>
    </location>
</feature>
<feature type="region of interest" description="Disordered" evidence="1">
    <location>
        <begin position="13"/>
        <end position="44"/>
    </location>
</feature>
<feature type="region of interest" description="Disordered" evidence="1">
    <location>
        <begin position="365"/>
        <end position="425"/>
    </location>
</feature>
<feature type="compositionally biased region" description="Basic and acidic residues" evidence="1">
    <location>
        <begin position="401"/>
        <end position="413"/>
    </location>
</feature>
<sequence length="425" mass="44138">MDPIVEPSLLLAQQHPAQREHEHSHQHNHKSHNHHRSLHKRQAADSGVESVLVVQTVSVVQQISIDSNGITASLIYTPTPEPGSQAPSTDSLNQSSAITLSHNNFSNPTSTTSSHSSSRTSVISISSSTQTTADGSSTISSSSFNSDASVDPTSTGATGLIGGVGSGSATGASSSSTSGAGSSSSHSTAAVSTPIVVGSVVSGLAGLAIIVAIAFFIWRWRKKKSAMLPLGNGDNTTRSVGAPSASDPAPAQMAQRRSFAAVVPAALAKKVGMKRFMESTDNDTISSTAGSEPGFYKVSGRKIESVLSSGGDGYGGLGPSETAPPQPYDRRTANTLSTTSWYSDNDAFPPVDETASPLTRLAMPAGPNNRDSGVPVSRPSPARTPVIEHGPFAEFPLNPMAKRDALGRSRPSQDRSNPSRFREEV</sequence>
<feature type="region of interest" description="Disordered" evidence="1">
    <location>
        <begin position="309"/>
        <end position="332"/>
    </location>
</feature>
<feature type="compositionally biased region" description="Low complexity" evidence="1">
    <location>
        <begin position="106"/>
        <end position="158"/>
    </location>
</feature>
<organism evidence="3 4">
    <name type="scientific">Calycina marina</name>
    <dbReference type="NCBI Taxonomy" id="1763456"/>
    <lineage>
        <taxon>Eukaryota</taxon>
        <taxon>Fungi</taxon>
        <taxon>Dikarya</taxon>
        <taxon>Ascomycota</taxon>
        <taxon>Pezizomycotina</taxon>
        <taxon>Leotiomycetes</taxon>
        <taxon>Helotiales</taxon>
        <taxon>Pezizellaceae</taxon>
        <taxon>Calycina</taxon>
    </lineage>
</organism>
<dbReference type="EMBL" id="MU254115">
    <property type="protein sequence ID" value="KAG9242089.1"/>
    <property type="molecule type" value="Genomic_DNA"/>
</dbReference>
<keyword evidence="2" id="KW-0812">Transmembrane</keyword>
<evidence type="ECO:0000313" key="3">
    <source>
        <dbReference type="EMBL" id="KAG9242089.1"/>
    </source>
</evidence>
<evidence type="ECO:0000313" key="4">
    <source>
        <dbReference type="Proteomes" id="UP000887226"/>
    </source>
</evidence>
<feature type="compositionally biased region" description="Gly residues" evidence="1">
    <location>
        <begin position="159"/>
        <end position="168"/>
    </location>
</feature>
<proteinExistence type="predicted"/>
<feature type="compositionally biased region" description="Basic residues" evidence="1">
    <location>
        <begin position="26"/>
        <end position="41"/>
    </location>
</feature>
<dbReference type="Proteomes" id="UP000887226">
    <property type="component" value="Unassembled WGS sequence"/>
</dbReference>
<evidence type="ECO:0000256" key="1">
    <source>
        <dbReference type="SAM" id="MobiDB-lite"/>
    </source>
</evidence>
<dbReference type="AlphaFoldDB" id="A0A9P7YY48"/>
<keyword evidence="2" id="KW-0472">Membrane</keyword>
<gene>
    <name evidence="3" type="ORF">BJ878DRAFT_536120</name>
</gene>
<dbReference type="CDD" id="cd12087">
    <property type="entry name" value="TM_EGFR-like"/>
    <property type="match status" value="1"/>
</dbReference>
<comment type="caution">
    <text evidence="3">The sequence shown here is derived from an EMBL/GenBank/DDBJ whole genome shotgun (WGS) entry which is preliminary data.</text>
</comment>
<feature type="compositionally biased region" description="Low complexity" evidence="1">
    <location>
        <begin position="169"/>
        <end position="187"/>
    </location>
</feature>
<dbReference type="OrthoDB" id="5421784at2759"/>
<keyword evidence="2" id="KW-1133">Transmembrane helix</keyword>
<name>A0A9P7YY48_9HELO</name>